<keyword evidence="3" id="KW-1185">Reference proteome</keyword>
<dbReference type="Proteomes" id="UP001176941">
    <property type="component" value="Chromosome 31"/>
</dbReference>
<organism evidence="2 3">
    <name type="scientific">Rangifer tarandus platyrhynchus</name>
    <name type="common">Svalbard reindeer</name>
    <dbReference type="NCBI Taxonomy" id="3082113"/>
    <lineage>
        <taxon>Eukaryota</taxon>
        <taxon>Metazoa</taxon>
        <taxon>Chordata</taxon>
        <taxon>Craniata</taxon>
        <taxon>Vertebrata</taxon>
        <taxon>Euteleostomi</taxon>
        <taxon>Mammalia</taxon>
        <taxon>Eutheria</taxon>
        <taxon>Laurasiatheria</taxon>
        <taxon>Artiodactyla</taxon>
        <taxon>Ruminantia</taxon>
        <taxon>Pecora</taxon>
        <taxon>Cervidae</taxon>
        <taxon>Odocoileinae</taxon>
        <taxon>Rangifer</taxon>
    </lineage>
</organism>
<feature type="region of interest" description="Disordered" evidence="1">
    <location>
        <begin position="1"/>
        <end position="64"/>
    </location>
</feature>
<sequence>MASPVEESKTVQSWEDDGEDQRTDGVPKEGGCPRHSFPKRDRSRGGAPGSEAGPPTPIAAHTQGVCSKSKHLLRSCLLHHLSGDGGCSAHCLSLECRQAK</sequence>
<proteinExistence type="predicted"/>
<evidence type="ECO:0000313" key="3">
    <source>
        <dbReference type="Proteomes" id="UP001176941"/>
    </source>
</evidence>
<evidence type="ECO:0000256" key="1">
    <source>
        <dbReference type="SAM" id="MobiDB-lite"/>
    </source>
</evidence>
<accession>A0ABN8ZGB4</accession>
<dbReference type="EMBL" id="OX459967">
    <property type="protein sequence ID" value="CAI9171648.1"/>
    <property type="molecule type" value="Genomic_DNA"/>
</dbReference>
<evidence type="ECO:0000313" key="2">
    <source>
        <dbReference type="EMBL" id="CAI9171648.1"/>
    </source>
</evidence>
<name>A0ABN8ZGB4_RANTA</name>
<protein>
    <submittedName>
        <fullName evidence="2">Uncharacterized protein</fullName>
    </submittedName>
</protein>
<gene>
    <name evidence="2" type="ORF">MRATA1EN1_LOCUS20610</name>
</gene>
<reference evidence="2" key="1">
    <citation type="submission" date="2023-04" db="EMBL/GenBank/DDBJ databases">
        <authorList>
            <consortium name="ELIXIR-Norway"/>
        </authorList>
    </citation>
    <scope>NUCLEOTIDE SEQUENCE [LARGE SCALE GENOMIC DNA]</scope>
</reference>